<sequence>MSIAACLMVCVLFERSPVQILPYGCPPSLPARHVSGSALVTMEAAMLRKSFPILSSMVVPELWMSVPSWDFRPWRTCQAGTAIIRPRDRSVAPVASCDVWTVGPEQWAKPTHYCEPGR</sequence>
<organism evidence="2 3">
    <name type="scientific">Pelobates cultripes</name>
    <name type="common">Western spadefoot toad</name>
    <dbReference type="NCBI Taxonomy" id="61616"/>
    <lineage>
        <taxon>Eukaryota</taxon>
        <taxon>Metazoa</taxon>
        <taxon>Chordata</taxon>
        <taxon>Craniata</taxon>
        <taxon>Vertebrata</taxon>
        <taxon>Euteleostomi</taxon>
        <taxon>Amphibia</taxon>
        <taxon>Batrachia</taxon>
        <taxon>Anura</taxon>
        <taxon>Pelobatoidea</taxon>
        <taxon>Pelobatidae</taxon>
        <taxon>Pelobates</taxon>
    </lineage>
</organism>
<feature type="chain" id="PRO_5041991550" description="Secreted protein" evidence="1">
    <location>
        <begin position="21"/>
        <end position="118"/>
    </location>
</feature>
<evidence type="ECO:0000256" key="1">
    <source>
        <dbReference type="SAM" id="SignalP"/>
    </source>
</evidence>
<reference evidence="2" key="1">
    <citation type="submission" date="2022-03" db="EMBL/GenBank/DDBJ databases">
        <authorList>
            <person name="Alioto T."/>
            <person name="Alioto T."/>
            <person name="Gomez Garrido J."/>
        </authorList>
    </citation>
    <scope>NUCLEOTIDE SEQUENCE</scope>
</reference>
<accession>A0AAD1T9M6</accession>
<gene>
    <name evidence="2" type="ORF">PECUL_23A055948</name>
</gene>
<evidence type="ECO:0008006" key="4">
    <source>
        <dbReference type="Google" id="ProtNLM"/>
    </source>
</evidence>
<keyword evidence="3" id="KW-1185">Reference proteome</keyword>
<evidence type="ECO:0000313" key="2">
    <source>
        <dbReference type="EMBL" id="CAH2319116.1"/>
    </source>
</evidence>
<protein>
    <recommendedName>
        <fullName evidence="4">Secreted protein</fullName>
    </recommendedName>
</protein>
<name>A0AAD1T9M6_PELCU</name>
<keyword evidence="1" id="KW-0732">Signal</keyword>
<feature type="signal peptide" evidence="1">
    <location>
        <begin position="1"/>
        <end position="20"/>
    </location>
</feature>
<dbReference type="AlphaFoldDB" id="A0AAD1T9M6"/>
<dbReference type="Proteomes" id="UP001295444">
    <property type="component" value="Chromosome 10"/>
</dbReference>
<proteinExistence type="predicted"/>
<dbReference type="EMBL" id="OW240921">
    <property type="protein sequence ID" value="CAH2319116.1"/>
    <property type="molecule type" value="Genomic_DNA"/>
</dbReference>
<evidence type="ECO:0000313" key="3">
    <source>
        <dbReference type="Proteomes" id="UP001295444"/>
    </source>
</evidence>